<organism evidence="2 3">
    <name type="scientific">Curtobacterium poinsettiae</name>
    <dbReference type="NCBI Taxonomy" id="159612"/>
    <lineage>
        <taxon>Bacteria</taxon>
        <taxon>Bacillati</taxon>
        <taxon>Actinomycetota</taxon>
        <taxon>Actinomycetes</taxon>
        <taxon>Micrococcales</taxon>
        <taxon>Microbacteriaceae</taxon>
        <taxon>Curtobacterium</taxon>
    </lineage>
</organism>
<evidence type="ECO:0000313" key="2">
    <source>
        <dbReference type="EMBL" id="MCX2850295.1"/>
    </source>
</evidence>
<feature type="transmembrane region" description="Helical" evidence="1">
    <location>
        <begin position="157"/>
        <end position="175"/>
    </location>
</feature>
<dbReference type="SUPFAM" id="SSF103473">
    <property type="entry name" value="MFS general substrate transporter"/>
    <property type="match status" value="1"/>
</dbReference>
<dbReference type="Pfam" id="PF07690">
    <property type="entry name" value="MFS_1"/>
    <property type="match status" value="1"/>
</dbReference>
<feature type="transmembrane region" description="Helical" evidence="1">
    <location>
        <begin position="229"/>
        <end position="252"/>
    </location>
</feature>
<feature type="transmembrane region" description="Helical" evidence="1">
    <location>
        <begin position="37"/>
        <end position="56"/>
    </location>
</feature>
<sequence>MPLRVFFPLVSLTYGIGNWFTYLALIVYVQTQAGSTASAGLFLAQTVPALLVAGHIARAVPIESVRTAWIGCQVTLAVMTVGAAFFVEHLWVVYVYAGSSMIVRAVANPLLLSLVSSSVTATERPVVLRSVSATSAVTLAVAPAVGGSLLPVIGPTWLLLLNALMFVGVGAAMWAHGGVGRALRAARDHGGRTATELRTGSWFRLPGFAALVRVEGSDLWAWRQPYTRLWMLLLIAGAVLNIIETPLVFEVVKLGEAAYGWMLAAYGCGGLVVLLSNLRRGRAQDLSPGNDRVPTSISAVALAAGFLAVSAVALARPSEVTTVVTAVAAFFLLGYGASWLSGTSRAWLNSSFQDQGDTVTKAMWTWASQVTLAINLVVYLAFFVVYAMVPTGAWMLVPALVAYGALLVTLARTRSPRTLVVG</sequence>
<gene>
    <name evidence="2" type="ORF">ORG12_16575</name>
</gene>
<keyword evidence="1" id="KW-0472">Membrane</keyword>
<feature type="transmembrane region" description="Helical" evidence="1">
    <location>
        <begin position="68"/>
        <end position="87"/>
    </location>
</feature>
<dbReference type="InterPro" id="IPR036259">
    <property type="entry name" value="MFS_trans_sf"/>
</dbReference>
<dbReference type="InterPro" id="IPR011701">
    <property type="entry name" value="MFS"/>
</dbReference>
<name>A0ABT3S639_9MICO</name>
<keyword evidence="1" id="KW-0812">Transmembrane</keyword>
<feature type="transmembrane region" description="Helical" evidence="1">
    <location>
        <begin position="12"/>
        <end position="31"/>
    </location>
</feature>
<evidence type="ECO:0008006" key="4">
    <source>
        <dbReference type="Google" id="ProtNLM"/>
    </source>
</evidence>
<feature type="transmembrane region" description="Helical" evidence="1">
    <location>
        <begin position="297"/>
        <end position="315"/>
    </location>
</feature>
<protein>
    <recommendedName>
        <fullName evidence="4">MFS transporter</fullName>
    </recommendedName>
</protein>
<dbReference type="RefSeq" id="WP_159556916.1">
    <property type="nucleotide sequence ID" value="NZ_CP104934.1"/>
</dbReference>
<feature type="transmembrane region" description="Helical" evidence="1">
    <location>
        <begin position="126"/>
        <end position="145"/>
    </location>
</feature>
<evidence type="ECO:0000313" key="3">
    <source>
        <dbReference type="Proteomes" id="UP001207276"/>
    </source>
</evidence>
<dbReference type="Gene3D" id="1.20.1250.20">
    <property type="entry name" value="MFS general substrate transporter like domains"/>
    <property type="match status" value="1"/>
</dbReference>
<comment type="caution">
    <text evidence="2">The sequence shown here is derived from an EMBL/GenBank/DDBJ whole genome shotgun (WGS) entry which is preliminary data.</text>
</comment>
<accession>A0ABT3S639</accession>
<feature type="transmembrane region" description="Helical" evidence="1">
    <location>
        <begin position="258"/>
        <end position="276"/>
    </location>
</feature>
<evidence type="ECO:0000256" key="1">
    <source>
        <dbReference type="SAM" id="Phobius"/>
    </source>
</evidence>
<dbReference type="EMBL" id="JAPJDE010000006">
    <property type="protein sequence ID" value="MCX2850295.1"/>
    <property type="molecule type" value="Genomic_DNA"/>
</dbReference>
<feature type="transmembrane region" description="Helical" evidence="1">
    <location>
        <begin position="363"/>
        <end position="387"/>
    </location>
</feature>
<reference evidence="2 3" key="1">
    <citation type="submission" date="2022-11" db="EMBL/GenBank/DDBJ databases">
        <title>Taxonomy of Curtobacterium flaccumfaciens.</title>
        <authorList>
            <person name="Osdaghi E."/>
            <person name="Taghavi S.M."/>
            <person name="Hamidizade M."/>
            <person name="Abachi H."/>
            <person name="Fazliarab A."/>
            <person name="Baeyen S."/>
            <person name="Portier P."/>
            <person name="Van Vaerenbergh J."/>
            <person name="Jacques M.-A."/>
        </authorList>
    </citation>
    <scope>NUCLEOTIDE SEQUENCE [LARGE SCALE GENOMIC DNA]</scope>
    <source>
        <strain evidence="2 3">LMG 3715</strain>
    </source>
</reference>
<feature type="transmembrane region" description="Helical" evidence="1">
    <location>
        <begin position="393"/>
        <end position="411"/>
    </location>
</feature>
<feature type="transmembrane region" description="Helical" evidence="1">
    <location>
        <begin position="321"/>
        <end position="342"/>
    </location>
</feature>
<proteinExistence type="predicted"/>
<keyword evidence="3" id="KW-1185">Reference proteome</keyword>
<keyword evidence="1" id="KW-1133">Transmembrane helix</keyword>
<dbReference type="Proteomes" id="UP001207276">
    <property type="component" value="Unassembled WGS sequence"/>
</dbReference>